<organism evidence="2 3">
    <name type="scientific">Plakobranchus ocellatus</name>
    <dbReference type="NCBI Taxonomy" id="259542"/>
    <lineage>
        <taxon>Eukaryota</taxon>
        <taxon>Metazoa</taxon>
        <taxon>Spiralia</taxon>
        <taxon>Lophotrochozoa</taxon>
        <taxon>Mollusca</taxon>
        <taxon>Gastropoda</taxon>
        <taxon>Heterobranchia</taxon>
        <taxon>Euthyneura</taxon>
        <taxon>Panpulmonata</taxon>
        <taxon>Sacoglossa</taxon>
        <taxon>Placobranchoidea</taxon>
        <taxon>Plakobranchidae</taxon>
        <taxon>Plakobranchus</taxon>
    </lineage>
</organism>
<feature type="region of interest" description="Disordered" evidence="1">
    <location>
        <begin position="1"/>
        <end position="25"/>
    </location>
</feature>
<dbReference type="Proteomes" id="UP000735302">
    <property type="component" value="Unassembled WGS sequence"/>
</dbReference>
<keyword evidence="3" id="KW-1185">Reference proteome</keyword>
<gene>
    <name evidence="2" type="ORF">PoB_006349600</name>
</gene>
<evidence type="ECO:0000313" key="2">
    <source>
        <dbReference type="EMBL" id="GFO36991.1"/>
    </source>
</evidence>
<evidence type="ECO:0000313" key="3">
    <source>
        <dbReference type="Proteomes" id="UP000735302"/>
    </source>
</evidence>
<protein>
    <submittedName>
        <fullName evidence="2">Uncharacterized protein</fullName>
    </submittedName>
</protein>
<reference evidence="2 3" key="1">
    <citation type="journal article" date="2021" name="Elife">
        <title>Chloroplast acquisition without the gene transfer in kleptoplastic sea slugs, Plakobranchus ocellatus.</title>
        <authorList>
            <person name="Maeda T."/>
            <person name="Takahashi S."/>
            <person name="Yoshida T."/>
            <person name="Shimamura S."/>
            <person name="Takaki Y."/>
            <person name="Nagai Y."/>
            <person name="Toyoda A."/>
            <person name="Suzuki Y."/>
            <person name="Arimoto A."/>
            <person name="Ishii H."/>
            <person name="Satoh N."/>
            <person name="Nishiyama T."/>
            <person name="Hasebe M."/>
            <person name="Maruyama T."/>
            <person name="Minagawa J."/>
            <person name="Obokata J."/>
            <person name="Shigenobu S."/>
        </authorList>
    </citation>
    <scope>NUCLEOTIDE SEQUENCE [LARGE SCALE GENOMIC DNA]</scope>
</reference>
<evidence type="ECO:0000256" key="1">
    <source>
        <dbReference type="SAM" id="MobiDB-lite"/>
    </source>
</evidence>
<sequence>MAKDNNITGSNSSSNMSTKRENIGVGNYPRTLSIDLCSLDHLRPQQGDLRLRALHQARAPMAGLEPATERSLHISGGLATHSATDAPGDVYQGNV</sequence>
<dbReference type="AlphaFoldDB" id="A0AAV4CZ33"/>
<comment type="caution">
    <text evidence="2">The sequence shown here is derived from an EMBL/GenBank/DDBJ whole genome shotgun (WGS) entry which is preliminary data.</text>
</comment>
<proteinExistence type="predicted"/>
<feature type="compositionally biased region" description="Polar residues" evidence="1">
    <location>
        <begin position="1"/>
        <end position="17"/>
    </location>
</feature>
<dbReference type="EMBL" id="BLXT01007159">
    <property type="protein sequence ID" value="GFO36991.1"/>
    <property type="molecule type" value="Genomic_DNA"/>
</dbReference>
<accession>A0AAV4CZ33</accession>
<name>A0AAV4CZ33_9GAST</name>